<dbReference type="RefSeq" id="WP_345136735.1">
    <property type="nucleotide sequence ID" value="NZ_BAABAT010000037.1"/>
</dbReference>
<proteinExistence type="predicted"/>
<dbReference type="PANTHER" id="PTHR43788:SF6">
    <property type="entry name" value="DNA HELICASE B"/>
    <property type="match status" value="1"/>
</dbReference>
<dbReference type="InterPro" id="IPR027417">
    <property type="entry name" value="P-loop_NTPase"/>
</dbReference>
<dbReference type="EMBL" id="BAABAT010000037">
    <property type="protein sequence ID" value="GAA4259827.1"/>
    <property type="molecule type" value="Genomic_DNA"/>
</dbReference>
<keyword evidence="2" id="KW-0067">ATP-binding</keyword>
<dbReference type="Gene3D" id="2.30.30.940">
    <property type="match status" value="1"/>
</dbReference>
<evidence type="ECO:0000256" key="3">
    <source>
        <dbReference type="SAM" id="Coils"/>
    </source>
</evidence>
<name>A0ABP8DMT2_9ACTN</name>
<dbReference type="Gene3D" id="3.40.50.300">
    <property type="entry name" value="P-loop containing nucleotide triphosphate hydrolases"/>
    <property type="match status" value="2"/>
</dbReference>
<evidence type="ECO:0000256" key="1">
    <source>
        <dbReference type="ARBA" id="ARBA00022741"/>
    </source>
</evidence>
<organism evidence="6 7">
    <name type="scientific">Dactylosporangium darangshiense</name>
    <dbReference type="NCBI Taxonomy" id="579108"/>
    <lineage>
        <taxon>Bacteria</taxon>
        <taxon>Bacillati</taxon>
        <taxon>Actinomycetota</taxon>
        <taxon>Actinomycetes</taxon>
        <taxon>Micromonosporales</taxon>
        <taxon>Micromonosporaceae</taxon>
        <taxon>Dactylosporangium</taxon>
    </lineage>
</organism>
<dbReference type="SUPFAM" id="SSF55464">
    <property type="entry name" value="Origin of replication-binding domain, RBD-like"/>
    <property type="match status" value="1"/>
</dbReference>
<keyword evidence="7" id="KW-1185">Reference proteome</keyword>
<dbReference type="InterPro" id="IPR050534">
    <property type="entry name" value="Coronavir_polyprotein_1ab"/>
</dbReference>
<evidence type="ECO:0000313" key="6">
    <source>
        <dbReference type="EMBL" id="GAA4259827.1"/>
    </source>
</evidence>
<evidence type="ECO:0000259" key="5">
    <source>
        <dbReference type="Pfam" id="PF08751"/>
    </source>
</evidence>
<dbReference type="PANTHER" id="PTHR43788">
    <property type="entry name" value="DNA2/NAM7 HELICASE FAMILY MEMBER"/>
    <property type="match status" value="1"/>
</dbReference>
<sequence>MLSVVRIAPGDGIAYLLKQVAAGQHDFRATPANAAVAYMSDATAHGEAPGWWAGQTRTLFGISGVLDPEHLQRLIGNGQHPVTGEQLGRMWRIYRPMTDEYRQAAYEKALAKLAADATVEQRAKLWNDIHLMPERKAVAGFDVTVSPPKSVSLLWAFGDDRIKAEVMAAQHAGVRAVIEHLRMHGAFTRVGVNGVVQIDTRGLAVAVFDHRMSRAGDPQLHSHIVVSSKVLADGKWLALDSKAFYQATIGARIAYDRAVEHELHTRLGVRFAARADSPIREIVGITMASIRRYSKRRAAIEADLAGTAPSRGRVTGSRWRRVAQIATLRTRAPRELAESTREMEQRLRREDGAAGLSTAADVHRIVTGQVDDPVHDLAAQAVAAARHAAGPTPISLVDVDAALERFGVAPEQRPAIVNAAVRLDEHLAVERAIGNLAQERAVFRLDHVELHIGWVLGLAEDGDRRADWRRVQRLAADAVRTHAAGLRVLTPPELVDWAPSLIRPSDGQGVYSRHRDLYLSTQTVLGAEHEVIAYAARTGATPAPAQLLDDVAAKLDLSPDKVAALHRAVGDDRTVTGVIGPAGSGKTFLQRAVATAAARAGIPVLGLTVGQHAADVLADATRAPDGTAMRTENIAMWLHSQHTPPDGTTTEEHWSFAPGQWLIVDEASQASSLHLAELVRQLDKVGGKLILVGDPEQVSAVGPGGLLRYLAGLGVTAELTDLRRFKESWEGPASLRLREGDVTVLVEYERRGRIVAGDHDELVPQMLSGWAADTLNGLDSLLLVETQAEAADLAAQARNLLIQAGLVERGRSVALADDNRVNVGDRIVTRRNDRRLETDTGFVANRDTWRITAIGLGGAVEAVNTRTGDEVVLPAEYLAAHVQLAYASTVDAAQGRTVDTVRSLVDEATTRGRLYVMATRGALTNLLYVITHHRPDEAHHRQTPGAGVATLAEILTTDTTDRSATETELRLIADHDKLAVWGPIFDDLLGRVEVDSHIAVIADAAGRHHPGPGANPTAREASTASAIATRLVDDPALPALTYRLSQLTAAGYNPAEVLDTAVAWMELDTARDIAAVLTWRVEQMYEDALADPRAAIQPGQTATYTDRVPATAPAGLRDTLTQVAVVADRRIAGLAELAADLRPAWAEALGPVPDDATGRAQWIGRAAVVVAYRDRYAVPRDAPIGPEPSQRDPARWAAWHRARIALGVATVAGQVAAAPDHELREWVALQRAADRAAPRYVGDDLRGAHLQLAAAEQHVDHLRQRLAAAKASAEWLRIAAPPRAPLWRRRSAIAEQQALRAARQQRADDRVEHLGTRLAGAQETVAERAVLVDGLEQQHATWTAAYERSLPTRYLGLAAAAEQARRARVVDRKAEDLREALNAATAKLRAVDATRPKSDADPVDERLHQYADAGKERMAATLDREDVPEL</sequence>
<feature type="domain" description="TrwC relaxase" evidence="5">
    <location>
        <begin position="10"/>
        <end position="350"/>
    </location>
</feature>
<comment type="caution">
    <text evidence="6">The sequence shown here is derived from an EMBL/GenBank/DDBJ whole genome shotgun (WGS) entry which is preliminary data.</text>
</comment>
<feature type="coiled-coil region" evidence="3">
    <location>
        <begin position="1245"/>
        <end position="1272"/>
    </location>
</feature>
<accession>A0ABP8DMT2</accession>
<protein>
    <recommendedName>
        <fullName evidence="5">TrwC relaxase domain-containing protein</fullName>
    </recommendedName>
</protein>
<dbReference type="NCBIfam" id="NF041492">
    <property type="entry name" value="MobF"/>
    <property type="match status" value="1"/>
</dbReference>
<dbReference type="Pfam" id="PF08751">
    <property type="entry name" value="TrwC"/>
    <property type="match status" value="1"/>
</dbReference>
<evidence type="ECO:0000256" key="2">
    <source>
        <dbReference type="ARBA" id="ARBA00022840"/>
    </source>
</evidence>
<reference evidence="7" key="1">
    <citation type="journal article" date="2019" name="Int. J. Syst. Evol. Microbiol.">
        <title>The Global Catalogue of Microorganisms (GCM) 10K type strain sequencing project: providing services to taxonomists for standard genome sequencing and annotation.</title>
        <authorList>
            <consortium name="The Broad Institute Genomics Platform"/>
            <consortium name="The Broad Institute Genome Sequencing Center for Infectious Disease"/>
            <person name="Wu L."/>
            <person name="Ma J."/>
        </authorList>
    </citation>
    <scope>NUCLEOTIDE SEQUENCE [LARGE SCALE GENOMIC DNA]</scope>
    <source>
        <strain evidence="7">JCM 17441</strain>
    </source>
</reference>
<evidence type="ECO:0000313" key="7">
    <source>
        <dbReference type="Proteomes" id="UP001500620"/>
    </source>
</evidence>
<keyword evidence="3" id="KW-0175">Coiled coil</keyword>
<keyword evidence="1" id="KW-0547">Nucleotide-binding</keyword>
<feature type="region of interest" description="Disordered" evidence="4">
    <location>
        <begin position="1392"/>
        <end position="1430"/>
    </location>
</feature>
<dbReference type="Pfam" id="PF13604">
    <property type="entry name" value="AAA_30"/>
    <property type="match status" value="1"/>
</dbReference>
<dbReference type="Proteomes" id="UP001500620">
    <property type="component" value="Unassembled WGS sequence"/>
</dbReference>
<dbReference type="InterPro" id="IPR014862">
    <property type="entry name" value="TrwC"/>
</dbReference>
<gene>
    <name evidence="6" type="ORF">GCM10022255_086060</name>
</gene>
<dbReference type="SUPFAM" id="SSF52540">
    <property type="entry name" value="P-loop containing nucleoside triphosphate hydrolases"/>
    <property type="match status" value="2"/>
</dbReference>
<evidence type="ECO:0000256" key="4">
    <source>
        <dbReference type="SAM" id="MobiDB-lite"/>
    </source>
</evidence>